<protein>
    <submittedName>
        <fullName evidence="1">Uncharacterized protein</fullName>
    </submittedName>
</protein>
<reference evidence="2" key="1">
    <citation type="submission" date="2015-12" db="EMBL/GenBank/DDBJ databases">
        <title>Complete genome sequence of Pandoraea norimbergensis DSM 11628.</title>
        <authorList>
            <person name="Ee R."/>
            <person name="Lim Y.-L."/>
            <person name="Yong D."/>
            <person name="Yin W.-F."/>
            <person name="Chan K.-G."/>
        </authorList>
    </citation>
    <scope>NUCLEOTIDE SEQUENCE [LARGE SCALE GENOMIC DNA]</scope>
    <source>
        <strain evidence="2">DSM 11628</strain>
    </source>
</reference>
<sequence length="88" mass="9191">MGKPRQSCIAASRSATMDRCEGLRGVCADFTGLEPKFDSDLVGLTPDAFFAAAQDLEHQIRGKAVGDGPLGDRDAFGLKLGAGFISST</sequence>
<gene>
    <name evidence="1" type="ORF">AT302_21495</name>
</gene>
<organism evidence="1 2">
    <name type="scientific">Pandoraea norimbergensis</name>
    <dbReference type="NCBI Taxonomy" id="93219"/>
    <lineage>
        <taxon>Bacteria</taxon>
        <taxon>Pseudomonadati</taxon>
        <taxon>Pseudomonadota</taxon>
        <taxon>Betaproteobacteria</taxon>
        <taxon>Burkholderiales</taxon>
        <taxon>Burkholderiaceae</taxon>
        <taxon>Pandoraea</taxon>
    </lineage>
</organism>
<evidence type="ECO:0000313" key="2">
    <source>
        <dbReference type="Proteomes" id="UP000060277"/>
    </source>
</evidence>
<dbReference type="Proteomes" id="UP000060277">
    <property type="component" value="Chromosome"/>
</dbReference>
<evidence type="ECO:0000313" key="1">
    <source>
        <dbReference type="EMBL" id="ALS61971.1"/>
    </source>
</evidence>
<keyword evidence="2" id="KW-1185">Reference proteome</keyword>
<name>A0ABM5WN77_9BURK</name>
<dbReference type="EMBL" id="CP013480">
    <property type="protein sequence ID" value="ALS61971.1"/>
    <property type="molecule type" value="Genomic_DNA"/>
</dbReference>
<accession>A0ABM5WN77</accession>
<proteinExistence type="predicted"/>